<sequence>MKRRAFIGGLGAAGGVALAGLPAQQALASLASDTKVGMSLPANLERNGAYVWVKVCTDHLRAGGMNVRVYPNSTIGGERERTIQAQLGLLEINVTGGDEIGRWSPIAAAGSRPFLVDSYDHMNRIIDDTDYLATITADLAAVDLVMVDFVYVASMVGLFTRGKPVRRIEDLRSLRLRVLSEADMNLLRAWQVRGVQVAWEEVAQALQTGIVDAYLNPPNVAPMFGHGSVLDYYTNLRMGPAMRVVVASKPWMDALSPAQRALVRQAFGAARAANRAWSEQMLEADHQALDKAGIEWIELDDDERATWLEASARIAPSHWETPAEAERYLRFVESTRPEGARP</sequence>
<feature type="chain" id="PRO_5024294476" evidence="4">
    <location>
        <begin position="29"/>
        <end position="342"/>
    </location>
</feature>
<gene>
    <name evidence="5" type="ORF">F3N42_15165</name>
</gene>
<dbReference type="InterPro" id="IPR018389">
    <property type="entry name" value="DctP_fam"/>
</dbReference>
<evidence type="ECO:0000313" key="6">
    <source>
        <dbReference type="Proteomes" id="UP000325372"/>
    </source>
</evidence>
<dbReference type="RefSeq" id="WP_150865662.1">
    <property type="nucleotide sequence ID" value="NZ_VYXP01000013.1"/>
</dbReference>
<dbReference type="InterPro" id="IPR038404">
    <property type="entry name" value="TRAP_DctP_sf"/>
</dbReference>
<evidence type="ECO:0000256" key="4">
    <source>
        <dbReference type="SAM" id="SignalP"/>
    </source>
</evidence>
<keyword evidence="6" id="KW-1185">Reference proteome</keyword>
<dbReference type="PANTHER" id="PTHR33376:SF7">
    <property type="entry name" value="C4-DICARBOXYLATE-BINDING PROTEIN DCTB"/>
    <property type="match status" value="1"/>
</dbReference>
<dbReference type="Pfam" id="PF03480">
    <property type="entry name" value="DctP"/>
    <property type="match status" value="1"/>
</dbReference>
<dbReference type="GO" id="GO:0055085">
    <property type="term" value="P:transmembrane transport"/>
    <property type="evidence" value="ECO:0007669"/>
    <property type="project" value="InterPro"/>
</dbReference>
<proteinExistence type="inferred from homology"/>
<dbReference type="Proteomes" id="UP000325372">
    <property type="component" value="Unassembled WGS sequence"/>
</dbReference>
<dbReference type="PANTHER" id="PTHR33376">
    <property type="match status" value="1"/>
</dbReference>
<organism evidence="5 6">
    <name type="scientific">Marinihelvus fidelis</name>
    <dbReference type="NCBI Taxonomy" id="2613842"/>
    <lineage>
        <taxon>Bacteria</taxon>
        <taxon>Pseudomonadati</taxon>
        <taxon>Pseudomonadota</taxon>
        <taxon>Gammaproteobacteria</taxon>
        <taxon>Chromatiales</taxon>
        <taxon>Wenzhouxiangellaceae</taxon>
        <taxon>Marinihelvus</taxon>
    </lineage>
</organism>
<dbReference type="PROSITE" id="PS51318">
    <property type="entry name" value="TAT"/>
    <property type="match status" value="1"/>
</dbReference>
<comment type="similarity">
    <text evidence="1">Belongs to the bacterial solute-binding protein 7 family.</text>
</comment>
<accession>A0A5N0T3Q2</accession>
<protein>
    <submittedName>
        <fullName evidence="5">TRAP transporter substrate-binding protein</fullName>
    </submittedName>
</protein>
<dbReference type="InterPro" id="IPR006311">
    <property type="entry name" value="TAT_signal"/>
</dbReference>
<comment type="caution">
    <text evidence="5">The sequence shown here is derived from an EMBL/GenBank/DDBJ whole genome shotgun (WGS) entry which is preliminary data.</text>
</comment>
<evidence type="ECO:0000256" key="3">
    <source>
        <dbReference type="ARBA" id="ARBA00022729"/>
    </source>
</evidence>
<feature type="signal peptide" evidence="4">
    <location>
        <begin position="1"/>
        <end position="28"/>
    </location>
</feature>
<evidence type="ECO:0000256" key="1">
    <source>
        <dbReference type="ARBA" id="ARBA00009023"/>
    </source>
</evidence>
<keyword evidence="3 4" id="KW-0732">Signal</keyword>
<dbReference type="EMBL" id="VYXP01000013">
    <property type="protein sequence ID" value="KAA9129700.1"/>
    <property type="molecule type" value="Genomic_DNA"/>
</dbReference>
<dbReference type="NCBIfam" id="NF037995">
    <property type="entry name" value="TRAP_S1"/>
    <property type="match status" value="1"/>
</dbReference>
<dbReference type="AlphaFoldDB" id="A0A5N0T3Q2"/>
<keyword evidence="2" id="KW-0813">Transport</keyword>
<dbReference type="CDD" id="cd13603">
    <property type="entry name" value="PBP2_TRAP_Siap_TeaA_like"/>
    <property type="match status" value="1"/>
</dbReference>
<name>A0A5N0T3Q2_9GAMM</name>
<reference evidence="5 6" key="1">
    <citation type="submission" date="2019-09" db="EMBL/GenBank/DDBJ databases">
        <title>Wenzhouxiangella sp. Genome sequencing and assembly.</title>
        <authorList>
            <person name="Zhang R."/>
        </authorList>
    </citation>
    <scope>NUCLEOTIDE SEQUENCE [LARGE SCALE GENOMIC DNA]</scope>
    <source>
        <strain evidence="5 6">W260</strain>
    </source>
</reference>
<dbReference type="Gene3D" id="3.40.190.170">
    <property type="entry name" value="Bacterial extracellular solute-binding protein, family 7"/>
    <property type="match status" value="1"/>
</dbReference>
<evidence type="ECO:0000313" key="5">
    <source>
        <dbReference type="EMBL" id="KAA9129700.1"/>
    </source>
</evidence>
<evidence type="ECO:0000256" key="2">
    <source>
        <dbReference type="ARBA" id="ARBA00022448"/>
    </source>
</evidence>